<evidence type="ECO:0000256" key="6">
    <source>
        <dbReference type="PIRSR" id="PIRSR600175-1"/>
    </source>
</evidence>
<feature type="transmembrane region" description="Helical" evidence="10">
    <location>
        <begin position="416"/>
        <end position="433"/>
    </location>
</feature>
<keyword evidence="6" id="KW-0479">Metal-binding</keyword>
<feature type="binding site" evidence="6">
    <location>
        <position position="178"/>
    </location>
    <ligand>
        <name>Na(+)</name>
        <dbReference type="ChEBI" id="CHEBI:29101"/>
        <label>1</label>
    </ligand>
</feature>
<feature type="transmembrane region" description="Helical" evidence="10">
    <location>
        <begin position="369"/>
        <end position="396"/>
    </location>
</feature>
<keyword evidence="2 8" id="KW-0813">Transport</keyword>
<feature type="binding site" evidence="6">
    <location>
        <position position="179"/>
    </location>
    <ligand>
        <name>Na(+)</name>
        <dbReference type="ChEBI" id="CHEBI:29101"/>
        <label>1</label>
    </ligand>
</feature>
<reference evidence="12 13" key="1">
    <citation type="journal article" date="2017" name="Nat. Ecol. Evol.">
        <title>Scallop genome provides insights into evolution of bilaterian karyotype and development.</title>
        <authorList>
            <person name="Wang S."/>
            <person name="Zhang J."/>
            <person name="Jiao W."/>
            <person name="Li J."/>
            <person name="Xun X."/>
            <person name="Sun Y."/>
            <person name="Guo X."/>
            <person name="Huan P."/>
            <person name="Dong B."/>
            <person name="Zhang L."/>
            <person name="Hu X."/>
            <person name="Sun X."/>
            <person name="Wang J."/>
            <person name="Zhao C."/>
            <person name="Wang Y."/>
            <person name="Wang D."/>
            <person name="Huang X."/>
            <person name="Wang R."/>
            <person name="Lv J."/>
            <person name="Li Y."/>
            <person name="Zhang Z."/>
            <person name="Liu B."/>
            <person name="Lu W."/>
            <person name="Hui Y."/>
            <person name="Liang J."/>
            <person name="Zhou Z."/>
            <person name="Hou R."/>
            <person name="Li X."/>
            <person name="Liu Y."/>
            <person name="Li H."/>
            <person name="Ning X."/>
            <person name="Lin Y."/>
            <person name="Zhao L."/>
            <person name="Xing Q."/>
            <person name="Dou J."/>
            <person name="Li Y."/>
            <person name="Mao J."/>
            <person name="Guo H."/>
            <person name="Dou H."/>
            <person name="Li T."/>
            <person name="Mu C."/>
            <person name="Jiang W."/>
            <person name="Fu Q."/>
            <person name="Fu X."/>
            <person name="Miao Y."/>
            <person name="Liu J."/>
            <person name="Yu Q."/>
            <person name="Li R."/>
            <person name="Liao H."/>
            <person name="Li X."/>
            <person name="Kong Y."/>
            <person name="Jiang Z."/>
            <person name="Chourrout D."/>
            <person name="Li R."/>
            <person name="Bao Z."/>
        </authorList>
    </citation>
    <scope>NUCLEOTIDE SEQUENCE [LARGE SCALE GENOMIC DNA]</scope>
    <source>
        <strain evidence="12 13">PY_sf001</strain>
    </source>
</reference>
<comment type="similarity">
    <text evidence="8">Belongs to the sodium:neurotransmitter symporter (SNF) (TC 2.A.22) family.</text>
</comment>
<organism evidence="12 13">
    <name type="scientific">Mizuhopecten yessoensis</name>
    <name type="common">Japanese scallop</name>
    <name type="synonym">Patinopecten yessoensis</name>
    <dbReference type="NCBI Taxonomy" id="6573"/>
    <lineage>
        <taxon>Eukaryota</taxon>
        <taxon>Metazoa</taxon>
        <taxon>Spiralia</taxon>
        <taxon>Lophotrochozoa</taxon>
        <taxon>Mollusca</taxon>
        <taxon>Bivalvia</taxon>
        <taxon>Autobranchia</taxon>
        <taxon>Pteriomorphia</taxon>
        <taxon>Pectinida</taxon>
        <taxon>Pectinoidea</taxon>
        <taxon>Pectinidae</taxon>
        <taxon>Mizuhopecten</taxon>
    </lineage>
</organism>
<feature type="binding site" evidence="6">
    <location>
        <position position="176"/>
    </location>
    <ligand>
        <name>Na(+)</name>
        <dbReference type="ChEBI" id="CHEBI:29101"/>
        <label>1</label>
    </ligand>
</feature>
<dbReference type="PROSITE" id="PS50267">
    <property type="entry name" value="NA_NEUROTRAN_SYMP_3"/>
    <property type="match status" value="1"/>
</dbReference>
<dbReference type="InterPro" id="IPR001304">
    <property type="entry name" value="C-type_lectin-like"/>
</dbReference>
<comment type="subcellular location">
    <subcellularLocation>
        <location evidence="1">Membrane</location>
        <topology evidence="1">Multi-pass membrane protein</topology>
    </subcellularLocation>
</comment>
<dbReference type="GO" id="GO:0046872">
    <property type="term" value="F:metal ion binding"/>
    <property type="evidence" value="ECO:0007669"/>
    <property type="project" value="UniProtKB-KW"/>
</dbReference>
<dbReference type="PROSITE" id="PS50041">
    <property type="entry name" value="C_TYPE_LECTIN_2"/>
    <property type="match status" value="2"/>
</dbReference>
<dbReference type="GO" id="GO:0006865">
    <property type="term" value="P:amino acid transport"/>
    <property type="evidence" value="ECO:0007669"/>
    <property type="project" value="TreeGrafter"/>
</dbReference>
<dbReference type="PANTHER" id="PTHR11616">
    <property type="entry name" value="SODIUM/CHLORIDE DEPENDENT TRANSPORTER"/>
    <property type="match status" value="1"/>
</dbReference>
<feature type="domain" description="C-type lectin" evidence="11">
    <location>
        <begin position="1028"/>
        <end position="1142"/>
    </location>
</feature>
<dbReference type="InterPro" id="IPR037272">
    <property type="entry name" value="SNS_sf"/>
</dbReference>
<dbReference type="PROSITE" id="PS00610">
    <property type="entry name" value="NA_NEUROTRAN_SYMP_1"/>
    <property type="match status" value="1"/>
</dbReference>
<dbReference type="PANTHER" id="PTHR11616:SF279">
    <property type="entry name" value="SODIUM-DEPENDENT SEROTONIN TRANSPORTER"/>
    <property type="match status" value="1"/>
</dbReference>
<keyword evidence="5 10" id="KW-0472">Membrane</keyword>
<dbReference type="GO" id="GO:0005886">
    <property type="term" value="C:plasma membrane"/>
    <property type="evidence" value="ECO:0007669"/>
    <property type="project" value="TreeGrafter"/>
</dbReference>
<keyword evidence="8" id="KW-0769">Symport</keyword>
<feature type="disulfide bond" evidence="7">
    <location>
        <begin position="282"/>
        <end position="291"/>
    </location>
</feature>
<sequence length="1158" mass="128968">MSRPIKDSRGKSIHHTYDNTAFTISYPFNENGDGSGESRTRQDLDNTEVTGQPWQGSLSPPTGADGRAYNLNNKNVKVSENATSFNSGYIATEEESCFSRTPFPGEFLTPGSSLQSNMSQSTPFLTPNGRDGVNEKEKHADSQEDLEKNGKLEGAAVHPERETWGSKVDFLLSVIGFAVDLGNVWRFPYICYKNGGGAFLIPYIIMLVFLGIPLFYMELALGQYQRCGAINVWQRICPMFTGIGYGICFVATFVGMYYNTIIAYALYYLVMSFRAEVPWTHCGNHWNTEYCVSVVDGYNKSLVTNDTMLAASEYYLFKVLEIQKSNGVEHVGPPKWDLLMCLLGVFVVVYFCLWKGIKSSGKAVWVTATLPYVVLLILLVRGCTLPGATTGILYYLRPQWYRLKDVNVWLDAATQVFFSLGPGFGTLLALSSYNKFNNNCYLDAMVTSVINCLTSFLAGFVVFSVLGYMALLQGRDIDKVAVEGPGLVFVVYPEAIASLDGSIFWSIIFFLMLITLGLDSTFGGLEAVITAVCDNFGVVRNRRELFVLALVAYCFIGAISTTTYGGTFVINLLDRHAAPISLIFICFCEAIAVSWFYGVQRFSNDIKSMIGFEPGIFWKVCWVAICPVSLFLLFVLSIWAYSGIQLDGYVYPDWSVAVGWCITCSSLICIPLYIVCNIISTKGTLKQKLLRLLKPASFPAHVQGANGHAGHDTYEVYPIPNLNTQVEHVHSNSLPYITNIHSVSAVTMCCAVYYNIFDVVSGLVGDGQLCLSCDKVVLPRDCGHVTRCGVHEKCVTTKYVTSSAVIWYRLGCKAAHTCGGSSSNGRRMSVGVDEAALCVGCCNDTALCNQHGCGTLGFDSHNKICYNCAQHRTPNSCDDVTVCSQDQAICERANTHLPIVESQDQLDFIHSLLKDRQQKTFRNVWMDGVDTSREGYWVWSTTGKLISPLFWAPSQPDNYYGPHQENCLMYGEDYTWRYNDAQCDRHVGVLCQYGYSTTHLYNQVAKRRNGSLDNIRGRSFGVRKHNHDSGTCSSYNEIRYLVLQAFCTGLAAHLPIVDSSSENNYLRGLVAHGDVWLDATEEWHNGEFQWSSTGTAIRYTNWVPGEPNNYGNVPEQCVEYGETYGWQWNDAPCNERRSTIHKVICERYKPQTSSTLIG</sequence>
<evidence type="ECO:0000256" key="5">
    <source>
        <dbReference type="ARBA" id="ARBA00023136"/>
    </source>
</evidence>
<dbReference type="CDD" id="cd00037">
    <property type="entry name" value="CLECT"/>
    <property type="match status" value="2"/>
</dbReference>
<feature type="transmembrane region" description="Helical" evidence="10">
    <location>
        <begin position="577"/>
        <end position="599"/>
    </location>
</feature>
<feature type="transmembrane region" description="Helical" evidence="10">
    <location>
        <begin position="620"/>
        <end position="642"/>
    </location>
</feature>
<dbReference type="SMART" id="SM00034">
    <property type="entry name" value="CLECT"/>
    <property type="match status" value="2"/>
</dbReference>
<feature type="transmembrane region" description="Helical" evidence="10">
    <location>
        <begin position="170"/>
        <end position="188"/>
    </location>
</feature>
<evidence type="ECO:0000259" key="11">
    <source>
        <dbReference type="PROSITE" id="PS50041"/>
    </source>
</evidence>
<dbReference type="GO" id="GO:0051378">
    <property type="term" value="F:serotonin binding"/>
    <property type="evidence" value="ECO:0007669"/>
    <property type="project" value="TreeGrafter"/>
</dbReference>
<feature type="transmembrane region" description="Helical" evidence="10">
    <location>
        <begin position="242"/>
        <end position="270"/>
    </location>
</feature>
<feature type="transmembrane region" description="Helical" evidence="10">
    <location>
        <begin position="503"/>
        <end position="533"/>
    </location>
</feature>
<accession>A0A210PID4</accession>
<evidence type="ECO:0000256" key="10">
    <source>
        <dbReference type="SAM" id="Phobius"/>
    </source>
</evidence>
<dbReference type="GO" id="GO:0043005">
    <property type="term" value="C:neuron projection"/>
    <property type="evidence" value="ECO:0007669"/>
    <property type="project" value="TreeGrafter"/>
</dbReference>
<feature type="compositionally biased region" description="Polar residues" evidence="9">
    <location>
        <begin position="112"/>
        <end position="125"/>
    </location>
</feature>
<dbReference type="SUPFAM" id="SSF56436">
    <property type="entry name" value="C-type lectin-like"/>
    <property type="match status" value="2"/>
</dbReference>
<dbReference type="CDD" id="cd11497">
    <property type="entry name" value="SLC6sbd_SERT-like"/>
    <property type="match status" value="1"/>
</dbReference>
<keyword evidence="3 8" id="KW-0812">Transmembrane</keyword>
<dbReference type="OrthoDB" id="6038689at2759"/>
<comment type="caution">
    <text evidence="12">The sequence shown here is derived from an EMBL/GenBank/DDBJ whole genome shotgun (WGS) entry which is preliminary data.</text>
</comment>
<evidence type="ECO:0000256" key="4">
    <source>
        <dbReference type="ARBA" id="ARBA00022989"/>
    </source>
</evidence>
<dbReference type="InterPro" id="IPR016187">
    <property type="entry name" value="CTDL_fold"/>
</dbReference>
<feature type="transmembrane region" description="Helical" evidence="10">
    <location>
        <begin position="445"/>
        <end position="471"/>
    </location>
</feature>
<protein>
    <recommendedName>
        <fullName evidence="8">Transporter</fullName>
    </recommendedName>
</protein>
<evidence type="ECO:0000313" key="12">
    <source>
        <dbReference type="EMBL" id="OWF36253.1"/>
    </source>
</evidence>
<dbReference type="Proteomes" id="UP000242188">
    <property type="component" value="Unassembled WGS sequence"/>
</dbReference>
<feature type="binding site" evidence="6">
    <location>
        <position position="419"/>
    </location>
    <ligand>
        <name>Na(+)</name>
        <dbReference type="ChEBI" id="CHEBI:29101"/>
        <label>1</label>
    </ligand>
</feature>
<feature type="binding site" evidence="6">
    <location>
        <position position="516"/>
    </location>
    <ligand>
        <name>Na(+)</name>
        <dbReference type="ChEBI" id="CHEBI:29101"/>
        <label>1</label>
    </ligand>
</feature>
<feature type="transmembrane region" description="Helical" evidence="10">
    <location>
        <begin position="654"/>
        <end position="679"/>
    </location>
</feature>
<feature type="transmembrane region" description="Helical" evidence="10">
    <location>
        <begin position="200"/>
        <end position="221"/>
    </location>
</feature>
<keyword evidence="4 10" id="KW-1133">Transmembrane helix</keyword>
<keyword evidence="6" id="KW-0915">Sodium</keyword>
<feature type="domain" description="C-type lectin" evidence="11">
    <location>
        <begin position="861"/>
        <end position="992"/>
    </location>
</feature>
<dbReference type="Pfam" id="PF00059">
    <property type="entry name" value="Lectin_C"/>
    <property type="match status" value="2"/>
</dbReference>
<evidence type="ECO:0000256" key="9">
    <source>
        <dbReference type="SAM" id="MobiDB-lite"/>
    </source>
</evidence>
<feature type="compositionally biased region" description="Basic and acidic residues" evidence="9">
    <location>
        <begin position="132"/>
        <end position="151"/>
    </location>
</feature>
<evidence type="ECO:0000256" key="3">
    <source>
        <dbReference type="ARBA" id="ARBA00022692"/>
    </source>
</evidence>
<feature type="transmembrane region" description="Helical" evidence="10">
    <location>
        <begin position="336"/>
        <end position="357"/>
    </location>
</feature>
<evidence type="ECO:0000256" key="2">
    <source>
        <dbReference type="ARBA" id="ARBA00022448"/>
    </source>
</evidence>
<evidence type="ECO:0000256" key="8">
    <source>
        <dbReference type="RuleBase" id="RU003732"/>
    </source>
</evidence>
<dbReference type="NCBIfam" id="NF037979">
    <property type="entry name" value="Na_transp"/>
    <property type="match status" value="1"/>
</dbReference>
<evidence type="ECO:0000256" key="7">
    <source>
        <dbReference type="PIRSR" id="PIRSR600175-2"/>
    </source>
</evidence>
<keyword evidence="13" id="KW-1185">Reference proteome</keyword>
<feature type="region of interest" description="Disordered" evidence="9">
    <location>
        <begin position="24"/>
        <end position="69"/>
    </location>
</feature>
<dbReference type="GO" id="GO:0005335">
    <property type="term" value="F:serotonin:sodium:chloride symporter activity"/>
    <property type="evidence" value="ECO:0007669"/>
    <property type="project" value="TreeGrafter"/>
</dbReference>
<gene>
    <name evidence="12" type="ORF">KP79_PYT15730</name>
</gene>
<evidence type="ECO:0000313" key="13">
    <source>
        <dbReference type="Proteomes" id="UP000242188"/>
    </source>
</evidence>
<feature type="binding site" evidence="6">
    <location>
        <position position="519"/>
    </location>
    <ligand>
        <name>Na(+)</name>
        <dbReference type="ChEBI" id="CHEBI:29101"/>
        <label>1</label>
    </ligand>
</feature>
<feature type="compositionally biased region" description="Polar residues" evidence="9">
    <location>
        <begin position="47"/>
        <end position="60"/>
    </location>
</feature>
<feature type="binding site" evidence="6">
    <location>
        <position position="183"/>
    </location>
    <ligand>
        <name>Na(+)</name>
        <dbReference type="ChEBI" id="CHEBI:29101"/>
        <label>1</label>
    </ligand>
</feature>
<dbReference type="PRINTS" id="PR00176">
    <property type="entry name" value="NANEUSMPORT"/>
</dbReference>
<feature type="binding site" evidence="6">
    <location>
        <position position="520"/>
    </location>
    <ligand>
        <name>Na(+)</name>
        <dbReference type="ChEBI" id="CHEBI:29101"/>
        <label>1</label>
    </ligand>
</feature>
<feature type="binding site" evidence="6">
    <location>
        <position position="451"/>
    </location>
    <ligand>
        <name>Na(+)</name>
        <dbReference type="ChEBI" id="CHEBI:29101"/>
        <label>1</label>
    </ligand>
</feature>
<keyword evidence="7" id="KW-1015">Disulfide bond</keyword>
<name>A0A210PID4_MIZYE</name>
<proteinExistence type="inferred from homology"/>
<dbReference type="GO" id="GO:0098793">
    <property type="term" value="C:presynapse"/>
    <property type="evidence" value="ECO:0007669"/>
    <property type="project" value="GOC"/>
</dbReference>
<dbReference type="EMBL" id="NEDP02076654">
    <property type="protein sequence ID" value="OWF36253.1"/>
    <property type="molecule type" value="Genomic_DNA"/>
</dbReference>
<feature type="region of interest" description="Disordered" evidence="9">
    <location>
        <begin position="112"/>
        <end position="153"/>
    </location>
</feature>
<dbReference type="SUPFAM" id="SSF161070">
    <property type="entry name" value="SNF-like"/>
    <property type="match status" value="1"/>
</dbReference>
<feature type="transmembrane region" description="Helical" evidence="10">
    <location>
        <begin position="545"/>
        <end position="565"/>
    </location>
</feature>
<dbReference type="InterPro" id="IPR016186">
    <property type="entry name" value="C-type_lectin-like/link_sf"/>
</dbReference>
<dbReference type="Pfam" id="PF00209">
    <property type="entry name" value="SNF"/>
    <property type="match status" value="1"/>
</dbReference>
<dbReference type="InterPro" id="IPR000175">
    <property type="entry name" value="Na/ntran_symport"/>
</dbReference>
<dbReference type="Gene3D" id="3.10.100.10">
    <property type="entry name" value="Mannose-Binding Protein A, subunit A"/>
    <property type="match status" value="2"/>
</dbReference>
<evidence type="ECO:0000256" key="1">
    <source>
        <dbReference type="ARBA" id="ARBA00004141"/>
    </source>
</evidence>
<dbReference type="AlphaFoldDB" id="A0A210PID4"/>